<protein>
    <submittedName>
        <fullName evidence="1">Uncharacterized protein</fullName>
    </submittedName>
</protein>
<dbReference type="EMBL" id="BNJK01000002">
    <property type="protein sequence ID" value="GHO99693.1"/>
    <property type="molecule type" value="Genomic_DNA"/>
</dbReference>
<organism evidence="1 2">
    <name type="scientific">Reticulibacter mediterranei</name>
    <dbReference type="NCBI Taxonomy" id="2778369"/>
    <lineage>
        <taxon>Bacteria</taxon>
        <taxon>Bacillati</taxon>
        <taxon>Chloroflexota</taxon>
        <taxon>Ktedonobacteria</taxon>
        <taxon>Ktedonobacterales</taxon>
        <taxon>Reticulibacteraceae</taxon>
        <taxon>Reticulibacter</taxon>
    </lineage>
</organism>
<dbReference type="AlphaFoldDB" id="A0A8J3ISK7"/>
<proteinExistence type="predicted"/>
<accession>A0A8J3ISK7</accession>
<name>A0A8J3ISK7_9CHLR</name>
<dbReference type="Proteomes" id="UP000597444">
    <property type="component" value="Unassembled WGS sequence"/>
</dbReference>
<evidence type="ECO:0000313" key="1">
    <source>
        <dbReference type="EMBL" id="GHO99693.1"/>
    </source>
</evidence>
<dbReference type="Gene3D" id="3.40.50.720">
    <property type="entry name" value="NAD(P)-binding Rossmann-like Domain"/>
    <property type="match status" value="1"/>
</dbReference>
<sequence length="47" mass="5211">MQTFVQLIDQGQIKAVVDVVFPLSEAAQAHTLSQSRHGRGRIVLHID</sequence>
<dbReference type="Gene3D" id="3.90.180.10">
    <property type="entry name" value="Medium-chain alcohol dehydrogenases, catalytic domain"/>
    <property type="match status" value="1"/>
</dbReference>
<reference evidence="1" key="1">
    <citation type="submission" date="2020-10" db="EMBL/GenBank/DDBJ databases">
        <title>Taxonomic study of unclassified bacteria belonging to the class Ktedonobacteria.</title>
        <authorList>
            <person name="Yabe S."/>
            <person name="Wang C.M."/>
            <person name="Zheng Y."/>
            <person name="Sakai Y."/>
            <person name="Cavaletti L."/>
            <person name="Monciardini P."/>
            <person name="Donadio S."/>
        </authorList>
    </citation>
    <scope>NUCLEOTIDE SEQUENCE</scope>
    <source>
        <strain evidence="1">ID150040</strain>
    </source>
</reference>
<evidence type="ECO:0000313" key="2">
    <source>
        <dbReference type="Proteomes" id="UP000597444"/>
    </source>
</evidence>
<gene>
    <name evidence="1" type="ORF">KSF_097410</name>
</gene>
<comment type="caution">
    <text evidence="1">The sequence shown here is derived from an EMBL/GenBank/DDBJ whole genome shotgun (WGS) entry which is preliminary data.</text>
</comment>
<dbReference type="Pfam" id="PF13602">
    <property type="entry name" value="ADH_zinc_N_2"/>
    <property type="match status" value="1"/>
</dbReference>
<keyword evidence="2" id="KW-1185">Reference proteome</keyword>